<keyword evidence="4 5" id="KW-0862">Zinc</keyword>
<dbReference type="InterPro" id="IPR000571">
    <property type="entry name" value="Znf_CCCH"/>
</dbReference>
<evidence type="ECO:0000256" key="6">
    <source>
        <dbReference type="SAM" id="Coils"/>
    </source>
</evidence>
<name>A0A0N5BW05_STREA</name>
<protein>
    <submittedName>
        <fullName evidence="10">C3H1-type domain-containing protein</fullName>
    </submittedName>
</protein>
<evidence type="ECO:0000259" key="8">
    <source>
        <dbReference type="PROSITE" id="PS50103"/>
    </source>
</evidence>
<keyword evidence="9" id="KW-1185">Reference proteome</keyword>
<evidence type="ECO:0000256" key="4">
    <source>
        <dbReference type="ARBA" id="ARBA00022833"/>
    </source>
</evidence>
<dbReference type="AlphaFoldDB" id="A0A0N5BW05"/>
<dbReference type="SMART" id="SM00356">
    <property type="entry name" value="ZnF_C3H1"/>
    <property type="match status" value="3"/>
</dbReference>
<sequence>MSENDAISSTSVASKSVAKTECNINNTSEIHNTPHINTTPKIEEPSSQGGDNKSIDKNQVCRDYLHNICNRGKNCKFSHPPKHEDKKDIENYNFCIDFQNNGCKRENCRFIHAPQYDVEAYRATGEVTIDLARAIAAVTKDDTINGVPICKEYQIRKCTRGPRCRFWHVNIKHEKLMREQYFKDQKFGRGFFNSQGHYMVPPMRGIRRPAPPSSSTYPDPIEFKRMHYDPQVGEYHHPNYGLVQNLERKLHEAHSEIVKLHEDLKRERDRYNNLLALFHRQGNTGWPQTPYV</sequence>
<keyword evidence="6" id="KW-0175">Coiled coil</keyword>
<proteinExistence type="predicted"/>
<feature type="domain" description="C3H1-type" evidence="8">
    <location>
        <begin position="94"/>
        <end position="115"/>
    </location>
</feature>
<dbReference type="PANTHER" id="PTHR12675">
    <property type="entry name" value="MUSCLEBLIND-LIKE PROTEIN"/>
    <property type="match status" value="1"/>
</dbReference>
<evidence type="ECO:0000256" key="3">
    <source>
        <dbReference type="ARBA" id="ARBA00022771"/>
    </source>
</evidence>
<evidence type="ECO:0000256" key="2">
    <source>
        <dbReference type="ARBA" id="ARBA00022737"/>
    </source>
</evidence>
<dbReference type="Pfam" id="PF00642">
    <property type="entry name" value="zf-CCCH"/>
    <property type="match status" value="1"/>
</dbReference>
<reference evidence="10" key="1">
    <citation type="submission" date="2017-02" db="UniProtKB">
        <authorList>
            <consortium name="WormBaseParasite"/>
        </authorList>
    </citation>
    <scope>IDENTIFICATION</scope>
</reference>
<feature type="zinc finger region" description="C3H1-type" evidence="5">
    <location>
        <begin position="94"/>
        <end position="115"/>
    </location>
</feature>
<keyword evidence="3 5" id="KW-0863">Zinc-finger</keyword>
<accession>A0A0N5BW05</accession>
<feature type="domain" description="C3H1-type" evidence="8">
    <location>
        <begin position="144"/>
        <end position="171"/>
    </location>
</feature>
<dbReference type="Gene3D" id="3.30.1370.210">
    <property type="match status" value="1"/>
</dbReference>
<dbReference type="InterPro" id="IPR036855">
    <property type="entry name" value="Znf_CCCH_sf"/>
</dbReference>
<keyword evidence="1 5" id="KW-0479">Metal-binding</keyword>
<feature type="domain" description="C3H1-type" evidence="8">
    <location>
        <begin position="55"/>
        <end position="82"/>
    </location>
</feature>
<evidence type="ECO:0000256" key="5">
    <source>
        <dbReference type="PROSITE-ProRule" id="PRU00723"/>
    </source>
</evidence>
<keyword evidence="2" id="KW-0677">Repeat</keyword>
<feature type="zinc finger region" description="C3H1-type" evidence="5">
    <location>
        <begin position="144"/>
        <end position="171"/>
    </location>
</feature>
<dbReference type="PANTHER" id="PTHR12675:SF6">
    <property type="entry name" value="ZINC FINGER CCCH DOMAIN-CONTAINING PROTEIN 10"/>
    <property type="match status" value="1"/>
</dbReference>
<dbReference type="PROSITE" id="PS50103">
    <property type="entry name" value="ZF_C3H1"/>
    <property type="match status" value="3"/>
</dbReference>
<evidence type="ECO:0000313" key="9">
    <source>
        <dbReference type="Proteomes" id="UP000046392"/>
    </source>
</evidence>
<feature type="compositionally biased region" description="Polar residues" evidence="7">
    <location>
        <begin position="24"/>
        <end position="51"/>
    </location>
</feature>
<dbReference type="GO" id="GO:0043484">
    <property type="term" value="P:regulation of RNA splicing"/>
    <property type="evidence" value="ECO:0007669"/>
    <property type="project" value="TreeGrafter"/>
</dbReference>
<evidence type="ECO:0000256" key="1">
    <source>
        <dbReference type="ARBA" id="ARBA00022723"/>
    </source>
</evidence>
<feature type="region of interest" description="Disordered" evidence="7">
    <location>
        <begin position="24"/>
        <end position="55"/>
    </location>
</feature>
<feature type="coiled-coil region" evidence="6">
    <location>
        <begin position="243"/>
        <end position="281"/>
    </location>
</feature>
<dbReference type="SUPFAM" id="SSF90229">
    <property type="entry name" value="CCCH zinc finger"/>
    <property type="match status" value="1"/>
</dbReference>
<dbReference type="GO" id="GO:0008270">
    <property type="term" value="F:zinc ion binding"/>
    <property type="evidence" value="ECO:0007669"/>
    <property type="project" value="UniProtKB-KW"/>
</dbReference>
<dbReference type="GO" id="GO:0003723">
    <property type="term" value="F:RNA binding"/>
    <property type="evidence" value="ECO:0007669"/>
    <property type="project" value="TreeGrafter"/>
</dbReference>
<dbReference type="Proteomes" id="UP000046392">
    <property type="component" value="Unplaced"/>
</dbReference>
<dbReference type="STRING" id="174720.A0A0N5BW05"/>
<organism evidence="9 10">
    <name type="scientific">Strongyloides papillosus</name>
    <name type="common">Intestinal threadworm</name>
    <dbReference type="NCBI Taxonomy" id="174720"/>
    <lineage>
        <taxon>Eukaryota</taxon>
        <taxon>Metazoa</taxon>
        <taxon>Ecdysozoa</taxon>
        <taxon>Nematoda</taxon>
        <taxon>Chromadorea</taxon>
        <taxon>Rhabditida</taxon>
        <taxon>Tylenchina</taxon>
        <taxon>Panagrolaimomorpha</taxon>
        <taxon>Strongyloidoidea</taxon>
        <taxon>Strongyloididae</taxon>
        <taxon>Strongyloides</taxon>
    </lineage>
</organism>
<feature type="zinc finger region" description="C3H1-type" evidence="5">
    <location>
        <begin position="55"/>
        <end position="82"/>
    </location>
</feature>
<dbReference type="Pfam" id="PF14608">
    <property type="entry name" value="zf-CCCH_2"/>
    <property type="match status" value="2"/>
</dbReference>
<evidence type="ECO:0000313" key="10">
    <source>
        <dbReference type="WBParaSite" id="SPAL_0001001100.1"/>
    </source>
</evidence>
<evidence type="ECO:0000256" key="7">
    <source>
        <dbReference type="SAM" id="MobiDB-lite"/>
    </source>
</evidence>
<dbReference type="WBParaSite" id="SPAL_0001001100.1">
    <property type="protein sequence ID" value="SPAL_0001001100.1"/>
    <property type="gene ID" value="SPAL_0001001100"/>
</dbReference>